<protein>
    <recommendedName>
        <fullName evidence="4">CxC1-like cysteine cluster associated with KDZ transposases domain-containing protein</fullName>
    </recommendedName>
</protein>
<comment type="caution">
    <text evidence="2">The sequence shown here is derived from an EMBL/GenBank/DDBJ whole genome shotgun (WGS) entry which is preliminary data.</text>
</comment>
<feature type="region of interest" description="Disordered" evidence="1">
    <location>
        <begin position="377"/>
        <end position="452"/>
    </location>
</feature>
<feature type="compositionally biased region" description="Low complexity" evidence="1">
    <location>
        <begin position="424"/>
        <end position="439"/>
    </location>
</feature>
<keyword evidence="3" id="KW-1185">Reference proteome</keyword>
<feature type="region of interest" description="Disordered" evidence="1">
    <location>
        <begin position="1"/>
        <end position="46"/>
    </location>
</feature>
<feature type="region of interest" description="Disordered" evidence="1">
    <location>
        <begin position="1020"/>
        <end position="1059"/>
    </location>
</feature>
<dbReference type="InterPro" id="IPR040521">
    <property type="entry name" value="KDZ"/>
</dbReference>
<dbReference type="EMBL" id="JBAHYK010000649">
    <property type="protein sequence ID" value="KAL0572264.1"/>
    <property type="molecule type" value="Genomic_DNA"/>
</dbReference>
<accession>A0ABR3FAY6</accession>
<evidence type="ECO:0000313" key="3">
    <source>
        <dbReference type="Proteomes" id="UP001465976"/>
    </source>
</evidence>
<evidence type="ECO:0000256" key="1">
    <source>
        <dbReference type="SAM" id="MobiDB-lite"/>
    </source>
</evidence>
<feature type="compositionally biased region" description="Basic residues" evidence="1">
    <location>
        <begin position="1"/>
        <end position="15"/>
    </location>
</feature>
<proteinExistence type="predicted"/>
<dbReference type="Proteomes" id="UP001465976">
    <property type="component" value="Unassembled WGS sequence"/>
</dbReference>
<feature type="compositionally biased region" description="Basic residues" evidence="1">
    <location>
        <begin position="383"/>
        <end position="402"/>
    </location>
</feature>
<sequence>MARHTSGRNTGKKGRYGNSGKYGVRSGGEVFGGPISRTRARVGGRSGRWTLEQEQYLSMLRGLSTESRKQVMNLADHLREEDSMMDDGGLMDCDDDDDNNDGFVSPIPAGEEGAYSSYAGGEHAYHELFTNILNTGKSKRYDNRDRNDRVQKQIDGWRRQRDDMTTEYIRFKAGRKRSDEEFEQREWEIRVMDFNVHETRTLRHTNPSKTINISLMAYGLIGGSAEVPQIGFSLSLFEVYRQIHRVCPYFSIDSLSRCLQHIHSLPRDVQLEDQLRTAYDAYLAIMRTVQDRINAATRLQASDQDYFSNVCPPCGWRLDEDLQLVPSMLVAIDGNASLKLIDPVHRTGSTRQDDRDLPHPRWMEDCRVDEFKDEVANAQKATKASKRKKKGKKGKKKTKTRKAPTPPSDLSDDDSSSPDEGSHSSDGSSTSDDNPTSAPSAPPPCSDPFAIGDKLRNSDPAWLNLLETQKVEGAVNTCVERWKAAAPDAQKKMFELFSVAGIFLSVCRHGHVLVMCDMVRSGELMKYPLATVDELINRYGEDLGVGYDIMCAFYTTLLRSEKLGAKVVGARLHGVVPSFHGHAHNRKCQLSWHPQYAHGVGLEDFEECERTFSQSNRLASTTRMATPFHRRQAILEHFHFHDLDKHAASGNFIFQNYCQALKRKEVDGAVFEEACLELKLSKEECEQLLAEEREYFERDFVETIEYSQELEYAGKLEKYWRAQITAKKAVEAYDNLQRTPEGLTDNQITNINTRYRTTFQAVQAIDEELRMFEDDMGIEERWEVESAEYLKAAAGLDRQRYRQALDKLERLVVARLFEFTKLNMSGIGYKQRVQISKALKSRAEAIRKALESYNQAARALDPPRPTLTFAQIIEMVTLADFDLLKDSRVDITQLAWTDETVRRTMQLHFGLLRADEEIIRLNVEIKRLTTFMVDRHASYFHAVRSVEKSDPDLAVLIKREMDYWSEIDGRVAERLELTSRLSGFTGCLIPGHRIGRDPELTDTAPLPRWANSALGLYRPQEGASSSSVQPSKPPSEPVSYQQGSTEYSNRDVDGAHPDGLLELVVGMTVSDGDPR</sequence>
<gene>
    <name evidence="2" type="ORF">V5O48_009690</name>
</gene>
<dbReference type="PANTHER" id="PTHR33096:SF1">
    <property type="entry name" value="CXC1-LIKE CYSTEINE CLUSTER ASSOCIATED WITH KDZ TRANSPOSASES DOMAIN-CONTAINING PROTEIN"/>
    <property type="match status" value="1"/>
</dbReference>
<evidence type="ECO:0000313" key="2">
    <source>
        <dbReference type="EMBL" id="KAL0572264.1"/>
    </source>
</evidence>
<dbReference type="Pfam" id="PF18758">
    <property type="entry name" value="KDZ"/>
    <property type="match status" value="1"/>
</dbReference>
<organism evidence="2 3">
    <name type="scientific">Marasmius crinis-equi</name>
    <dbReference type="NCBI Taxonomy" id="585013"/>
    <lineage>
        <taxon>Eukaryota</taxon>
        <taxon>Fungi</taxon>
        <taxon>Dikarya</taxon>
        <taxon>Basidiomycota</taxon>
        <taxon>Agaricomycotina</taxon>
        <taxon>Agaricomycetes</taxon>
        <taxon>Agaricomycetidae</taxon>
        <taxon>Agaricales</taxon>
        <taxon>Marasmiineae</taxon>
        <taxon>Marasmiaceae</taxon>
        <taxon>Marasmius</taxon>
    </lineage>
</organism>
<evidence type="ECO:0008006" key="4">
    <source>
        <dbReference type="Google" id="ProtNLM"/>
    </source>
</evidence>
<reference evidence="2 3" key="1">
    <citation type="submission" date="2024-02" db="EMBL/GenBank/DDBJ databases">
        <title>A draft genome for the cacao thread blight pathogen Marasmius crinis-equi.</title>
        <authorList>
            <person name="Cohen S.P."/>
            <person name="Baruah I.K."/>
            <person name="Amoako-Attah I."/>
            <person name="Bukari Y."/>
            <person name="Meinhardt L.W."/>
            <person name="Bailey B.A."/>
        </authorList>
    </citation>
    <scope>NUCLEOTIDE SEQUENCE [LARGE SCALE GENOMIC DNA]</scope>
    <source>
        <strain evidence="2 3">GH-76</strain>
    </source>
</reference>
<dbReference type="PANTHER" id="PTHR33096">
    <property type="entry name" value="CXC2 DOMAIN-CONTAINING PROTEIN"/>
    <property type="match status" value="1"/>
</dbReference>
<name>A0ABR3FAY6_9AGAR</name>